<organism evidence="1 2">
    <name type="scientific">Pluteus cervinus</name>
    <dbReference type="NCBI Taxonomy" id="181527"/>
    <lineage>
        <taxon>Eukaryota</taxon>
        <taxon>Fungi</taxon>
        <taxon>Dikarya</taxon>
        <taxon>Basidiomycota</taxon>
        <taxon>Agaricomycotina</taxon>
        <taxon>Agaricomycetes</taxon>
        <taxon>Agaricomycetidae</taxon>
        <taxon>Agaricales</taxon>
        <taxon>Pluteineae</taxon>
        <taxon>Pluteaceae</taxon>
        <taxon>Pluteus</taxon>
    </lineage>
</organism>
<protein>
    <submittedName>
        <fullName evidence="1">Uncharacterized protein</fullName>
    </submittedName>
</protein>
<name>A0ACD3BDG6_9AGAR</name>
<keyword evidence="2" id="KW-1185">Reference proteome</keyword>
<dbReference type="EMBL" id="ML208261">
    <property type="protein sequence ID" value="TFK76059.1"/>
    <property type="molecule type" value="Genomic_DNA"/>
</dbReference>
<proteinExistence type="predicted"/>
<accession>A0ACD3BDG6</accession>
<reference evidence="1 2" key="1">
    <citation type="journal article" date="2019" name="Nat. Ecol. Evol.">
        <title>Megaphylogeny resolves global patterns of mushroom evolution.</title>
        <authorList>
            <person name="Varga T."/>
            <person name="Krizsan K."/>
            <person name="Foldi C."/>
            <person name="Dima B."/>
            <person name="Sanchez-Garcia M."/>
            <person name="Sanchez-Ramirez S."/>
            <person name="Szollosi G.J."/>
            <person name="Szarkandi J.G."/>
            <person name="Papp V."/>
            <person name="Albert L."/>
            <person name="Andreopoulos W."/>
            <person name="Angelini C."/>
            <person name="Antonin V."/>
            <person name="Barry K.W."/>
            <person name="Bougher N.L."/>
            <person name="Buchanan P."/>
            <person name="Buyck B."/>
            <person name="Bense V."/>
            <person name="Catcheside P."/>
            <person name="Chovatia M."/>
            <person name="Cooper J."/>
            <person name="Damon W."/>
            <person name="Desjardin D."/>
            <person name="Finy P."/>
            <person name="Geml J."/>
            <person name="Haridas S."/>
            <person name="Hughes K."/>
            <person name="Justo A."/>
            <person name="Karasinski D."/>
            <person name="Kautmanova I."/>
            <person name="Kiss B."/>
            <person name="Kocsube S."/>
            <person name="Kotiranta H."/>
            <person name="LaButti K.M."/>
            <person name="Lechner B.E."/>
            <person name="Liimatainen K."/>
            <person name="Lipzen A."/>
            <person name="Lukacs Z."/>
            <person name="Mihaltcheva S."/>
            <person name="Morgado L.N."/>
            <person name="Niskanen T."/>
            <person name="Noordeloos M.E."/>
            <person name="Ohm R.A."/>
            <person name="Ortiz-Santana B."/>
            <person name="Ovrebo C."/>
            <person name="Racz N."/>
            <person name="Riley R."/>
            <person name="Savchenko A."/>
            <person name="Shiryaev A."/>
            <person name="Soop K."/>
            <person name="Spirin V."/>
            <person name="Szebenyi C."/>
            <person name="Tomsovsky M."/>
            <person name="Tulloss R.E."/>
            <person name="Uehling J."/>
            <person name="Grigoriev I.V."/>
            <person name="Vagvolgyi C."/>
            <person name="Papp T."/>
            <person name="Martin F.M."/>
            <person name="Miettinen O."/>
            <person name="Hibbett D.S."/>
            <person name="Nagy L.G."/>
        </authorList>
    </citation>
    <scope>NUCLEOTIDE SEQUENCE [LARGE SCALE GENOMIC DNA]</scope>
    <source>
        <strain evidence="1 2">NL-1719</strain>
    </source>
</reference>
<dbReference type="Proteomes" id="UP000308600">
    <property type="component" value="Unassembled WGS sequence"/>
</dbReference>
<gene>
    <name evidence="1" type="ORF">BDN72DRAFT_867771</name>
</gene>
<evidence type="ECO:0000313" key="1">
    <source>
        <dbReference type="EMBL" id="TFK76059.1"/>
    </source>
</evidence>
<sequence>MLREGEAADFHKKEKDHRRGVFPAINIGVTHGKGTPHPIQLSAGTHSAMMRRLLEDADMQRLAFFASASFQHWFPRTYAYYKQRLDVLWTEFTKREEGRLLKKNFPRSIFPSAAFNFGPRVCTFKHRDYLNCPFGLCSVQALGEFDPKKGGHLVLWEPKIFIEFPANSVVLIPSATITHSNTPCQPHETRLSFTQYCAGGLFRFLKAQDPALYDQIIEQRKDQWKEGLELFGTLEELLHSS</sequence>
<evidence type="ECO:0000313" key="2">
    <source>
        <dbReference type="Proteomes" id="UP000308600"/>
    </source>
</evidence>